<comment type="function">
    <text evidence="9">May be a proton symporter involved in the uptake of osmolytes such as proline and glycine betaine.</text>
</comment>
<keyword evidence="8 11" id="KW-0472">Membrane</keyword>
<dbReference type="Pfam" id="PF00083">
    <property type="entry name" value="Sugar_tr"/>
    <property type="match status" value="1"/>
</dbReference>
<feature type="transmembrane region" description="Helical" evidence="11">
    <location>
        <begin position="194"/>
        <end position="215"/>
    </location>
</feature>
<dbReference type="Proteomes" id="UP000199597">
    <property type="component" value="Chromosome I"/>
</dbReference>
<dbReference type="InterPro" id="IPR036259">
    <property type="entry name" value="MFS_trans_sf"/>
</dbReference>
<feature type="transmembrane region" description="Helical" evidence="11">
    <location>
        <begin position="20"/>
        <end position="46"/>
    </location>
</feature>
<keyword evidence="14" id="KW-1185">Reference proteome</keyword>
<accession>A0A1H1SSC9</accession>
<dbReference type="InterPro" id="IPR005828">
    <property type="entry name" value="MFS_sugar_transport-like"/>
</dbReference>
<proteinExistence type="inferred from homology"/>
<feature type="transmembrane region" description="Helical" evidence="11">
    <location>
        <begin position="159"/>
        <end position="182"/>
    </location>
</feature>
<evidence type="ECO:0000256" key="6">
    <source>
        <dbReference type="ARBA" id="ARBA00022847"/>
    </source>
</evidence>
<feature type="domain" description="Major facilitator superfamily (MFS) profile" evidence="12">
    <location>
        <begin position="21"/>
        <end position="435"/>
    </location>
</feature>
<sequence length="456" mass="48909">MNSNPQPTDVSSFTKKDIRVVMMSCIVGTTVEWYDFFLYGMAAGLVFNKLYFPSDDPLIGTILAFASFAVGFVARPVGGLVFGHIGDRVGRKKTLVTTMMIMGIATFLIGVIPTHAMIGFAAPLLLVICRIAQGVAVGGEWGGAVLMAVEYASKGKRGLYGSFPQIGLAVGLVLGTGVFAFLGGVMSDASFLSWGWRVAFMFSAVLVGVGLFIRLKVMETPAFAKLEKAEARAVIPAVELAKDRQSRRNIILGMGARWAEGVAFNLWAVFIITYAATSLDVSQGTILTAVMVGAIIMVGVIPLMGRLSDHFDRRRMYALGVVALGILTYPTLLLIGTGNPLLIFISIGIVLGVVYPVVYAPEASLFAELFPTWTRYSGISVVYQISGIVASGMTPLILSYLLREGDGHIGSIVAYVLAVTVISGVSALLIRRTDMFTEDTEDDKHRERSHKAPVGP</sequence>
<evidence type="ECO:0000313" key="13">
    <source>
        <dbReference type="EMBL" id="SDS50835.1"/>
    </source>
</evidence>
<feature type="transmembrane region" description="Helical" evidence="11">
    <location>
        <begin position="58"/>
        <end position="82"/>
    </location>
</feature>
<dbReference type="FunFam" id="1.20.1250.20:FF:000001">
    <property type="entry name" value="Dicarboxylate MFS transporter"/>
    <property type="match status" value="1"/>
</dbReference>
<dbReference type="EMBL" id="LT629766">
    <property type="protein sequence ID" value="SDS50835.1"/>
    <property type="molecule type" value="Genomic_DNA"/>
</dbReference>
<feature type="transmembrane region" description="Helical" evidence="11">
    <location>
        <begin position="408"/>
        <end position="430"/>
    </location>
</feature>
<protein>
    <recommendedName>
        <fullName evidence="10">Putative proline/betaine transporter</fullName>
    </recommendedName>
</protein>
<evidence type="ECO:0000256" key="2">
    <source>
        <dbReference type="ARBA" id="ARBA00008240"/>
    </source>
</evidence>
<evidence type="ECO:0000256" key="10">
    <source>
        <dbReference type="ARBA" id="ARBA00039918"/>
    </source>
</evidence>
<feature type="transmembrane region" description="Helical" evidence="11">
    <location>
        <begin position="250"/>
        <end position="274"/>
    </location>
</feature>
<dbReference type="PANTHER" id="PTHR43045">
    <property type="entry name" value="SHIKIMATE TRANSPORTER"/>
    <property type="match status" value="1"/>
</dbReference>
<reference evidence="14" key="1">
    <citation type="submission" date="2016-10" db="EMBL/GenBank/DDBJ databases">
        <authorList>
            <person name="Varghese N."/>
            <person name="Submissions S."/>
        </authorList>
    </citation>
    <scope>NUCLEOTIDE SEQUENCE [LARGE SCALE GENOMIC DNA]</scope>
    <source>
        <strain evidence="14">DSM 23676</strain>
    </source>
</reference>
<dbReference type="OrthoDB" id="8953821at2"/>
<evidence type="ECO:0000256" key="8">
    <source>
        <dbReference type="ARBA" id="ARBA00023136"/>
    </source>
</evidence>
<dbReference type="GO" id="GO:0015293">
    <property type="term" value="F:symporter activity"/>
    <property type="evidence" value="ECO:0007669"/>
    <property type="project" value="UniProtKB-KW"/>
</dbReference>
<evidence type="ECO:0000256" key="11">
    <source>
        <dbReference type="SAM" id="Phobius"/>
    </source>
</evidence>
<evidence type="ECO:0000256" key="7">
    <source>
        <dbReference type="ARBA" id="ARBA00022989"/>
    </source>
</evidence>
<dbReference type="AlphaFoldDB" id="A0A1H1SSC9"/>
<evidence type="ECO:0000256" key="9">
    <source>
        <dbReference type="ARBA" id="ARBA00037295"/>
    </source>
</evidence>
<keyword evidence="4" id="KW-1003">Cell membrane</keyword>
<keyword evidence="7 11" id="KW-1133">Transmembrane helix</keyword>
<dbReference type="PROSITE" id="PS50850">
    <property type="entry name" value="MFS"/>
    <property type="match status" value="1"/>
</dbReference>
<dbReference type="GO" id="GO:0005886">
    <property type="term" value="C:plasma membrane"/>
    <property type="evidence" value="ECO:0007669"/>
    <property type="project" value="UniProtKB-SubCell"/>
</dbReference>
<dbReference type="PANTHER" id="PTHR43045:SF1">
    <property type="entry name" value="SHIKIMATE TRANSPORTER"/>
    <property type="match status" value="1"/>
</dbReference>
<dbReference type="RefSeq" id="WP_092012778.1">
    <property type="nucleotide sequence ID" value="NZ_LT629766.1"/>
</dbReference>
<dbReference type="Gene3D" id="1.20.1250.20">
    <property type="entry name" value="MFS general substrate transporter like domains"/>
    <property type="match status" value="2"/>
</dbReference>
<evidence type="ECO:0000259" key="12">
    <source>
        <dbReference type="PROSITE" id="PS50850"/>
    </source>
</evidence>
<keyword evidence="3" id="KW-0813">Transport</keyword>
<comment type="subcellular location">
    <subcellularLocation>
        <location evidence="1">Cell membrane</location>
        <topology evidence="1">Multi-pass membrane protein</topology>
    </subcellularLocation>
</comment>
<dbReference type="InterPro" id="IPR020846">
    <property type="entry name" value="MFS_dom"/>
</dbReference>
<evidence type="ECO:0000256" key="1">
    <source>
        <dbReference type="ARBA" id="ARBA00004651"/>
    </source>
</evidence>
<dbReference type="CDD" id="cd17369">
    <property type="entry name" value="MFS_ShiA_like"/>
    <property type="match status" value="1"/>
</dbReference>
<feature type="transmembrane region" description="Helical" evidence="11">
    <location>
        <begin position="286"/>
        <end position="304"/>
    </location>
</feature>
<evidence type="ECO:0000256" key="3">
    <source>
        <dbReference type="ARBA" id="ARBA00022448"/>
    </source>
</evidence>
<organism evidence="13 14">
    <name type="scientific">Brevibacterium siliguriense</name>
    <dbReference type="NCBI Taxonomy" id="1136497"/>
    <lineage>
        <taxon>Bacteria</taxon>
        <taxon>Bacillati</taxon>
        <taxon>Actinomycetota</taxon>
        <taxon>Actinomycetes</taxon>
        <taxon>Micrococcales</taxon>
        <taxon>Brevibacteriaceae</taxon>
        <taxon>Brevibacterium</taxon>
    </lineage>
</organism>
<dbReference type="SUPFAM" id="SSF103473">
    <property type="entry name" value="MFS general substrate transporter"/>
    <property type="match status" value="1"/>
</dbReference>
<keyword evidence="6" id="KW-0769">Symport</keyword>
<feature type="transmembrane region" description="Helical" evidence="11">
    <location>
        <begin position="118"/>
        <end position="138"/>
    </location>
</feature>
<evidence type="ECO:0000256" key="5">
    <source>
        <dbReference type="ARBA" id="ARBA00022692"/>
    </source>
</evidence>
<dbReference type="STRING" id="1136497.SAMN04489752_1862"/>
<comment type="similarity">
    <text evidence="2">Belongs to the major facilitator superfamily. Metabolite:H+ Symporter (MHS) family (TC 2.A.1.6) family.</text>
</comment>
<feature type="transmembrane region" description="Helical" evidence="11">
    <location>
        <begin position="381"/>
        <end position="402"/>
    </location>
</feature>
<feature type="transmembrane region" description="Helical" evidence="11">
    <location>
        <begin position="94"/>
        <end position="112"/>
    </location>
</feature>
<evidence type="ECO:0000313" key="14">
    <source>
        <dbReference type="Proteomes" id="UP000199597"/>
    </source>
</evidence>
<gene>
    <name evidence="13" type="ORF">SAMN04489752_1862</name>
</gene>
<keyword evidence="5 11" id="KW-0812">Transmembrane</keyword>
<evidence type="ECO:0000256" key="4">
    <source>
        <dbReference type="ARBA" id="ARBA00022475"/>
    </source>
</evidence>
<feature type="transmembrane region" description="Helical" evidence="11">
    <location>
        <begin position="316"/>
        <end position="335"/>
    </location>
</feature>
<name>A0A1H1SSC9_9MICO</name>
<feature type="transmembrane region" description="Helical" evidence="11">
    <location>
        <begin position="341"/>
        <end position="360"/>
    </location>
</feature>